<organism evidence="10 11">
    <name type="scientific">Myxozyma melibiosi</name>
    <dbReference type="NCBI Taxonomy" id="54550"/>
    <lineage>
        <taxon>Eukaryota</taxon>
        <taxon>Fungi</taxon>
        <taxon>Dikarya</taxon>
        <taxon>Ascomycota</taxon>
        <taxon>Saccharomycotina</taxon>
        <taxon>Lipomycetes</taxon>
        <taxon>Lipomycetales</taxon>
        <taxon>Lipomycetaceae</taxon>
        <taxon>Myxozyma</taxon>
    </lineage>
</organism>
<evidence type="ECO:0000256" key="6">
    <source>
        <dbReference type="ARBA" id="ARBA00022833"/>
    </source>
</evidence>
<evidence type="ECO:0000313" key="10">
    <source>
        <dbReference type="EMBL" id="KAK7206863.1"/>
    </source>
</evidence>
<evidence type="ECO:0000256" key="5">
    <source>
        <dbReference type="ARBA" id="ARBA00022737"/>
    </source>
</evidence>
<dbReference type="PANTHER" id="PTHR11774:SF11">
    <property type="entry name" value="GERANYLGERANYL TRANSFERASE TYPE-2 SUBUNIT BETA"/>
    <property type="match status" value="1"/>
</dbReference>
<evidence type="ECO:0000259" key="9">
    <source>
        <dbReference type="Pfam" id="PF00432"/>
    </source>
</evidence>
<dbReference type="EMBL" id="JBBJBU010000002">
    <property type="protein sequence ID" value="KAK7206863.1"/>
    <property type="molecule type" value="Genomic_DNA"/>
</dbReference>
<comment type="caution">
    <text evidence="10">The sequence shown here is derived from an EMBL/GenBank/DDBJ whole genome shotgun (WGS) entry which is preliminary data.</text>
</comment>
<dbReference type="GeneID" id="90034974"/>
<evidence type="ECO:0000256" key="1">
    <source>
        <dbReference type="ARBA" id="ARBA00010497"/>
    </source>
</evidence>
<dbReference type="Proteomes" id="UP001498771">
    <property type="component" value="Unassembled WGS sequence"/>
</dbReference>
<comment type="cofactor">
    <cofactor evidence="8">
        <name>Zn(2+)</name>
        <dbReference type="ChEBI" id="CHEBI:29105"/>
    </cofactor>
    <text evidence="8">Binds 1 zinc ion per subunit.</text>
</comment>
<sequence>MAPKFVRDKHIQYIQSLDKKQDELEYWLSEHLRMNGVYWGLTALDLMGARDALPRDKMIEYVKSCQHANGGFGANPGHDEHILYTLSAIQILFIQGAMDEVDADLVAKYVCSLQNPQNGAVRGDLYADSEDTRFVYIAFQILALLDRLPQFDVDKAVEYIDSCKNYDGGYGMVPGAESHAGQIFVCVAALAIADRLDLVDRDLLSWWLCERQVPSGGLNGRPEKLPDVCYSWWVLSALAVLQRLDWIDGDRLREFILEAQDDELGGIADRKGDAVDVFHTLFGIAGLSLLGYEDLEPVDPIYCLPARVTKDLKYRRR</sequence>
<dbReference type="PANTHER" id="PTHR11774">
    <property type="entry name" value="GERANYLGERANYL TRANSFERASE TYPE BETA SUBUNIT"/>
    <property type="match status" value="1"/>
</dbReference>
<comment type="similarity">
    <text evidence="1 8">Belongs to the protein prenyltransferase subunit beta family.</text>
</comment>
<reference evidence="10 11" key="1">
    <citation type="submission" date="2024-03" db="EMBL/GenBank/DDBJ databases">
        <title>Genome-scale model development and genomic sequencing of the oleaginous clade Lipomyces.</title>
        <authorList>
            <consortium name="Lawrence Berkeley National Laboratory"/>
            <person name="Czajka J.J."/>
            <person name="Han Y."/>
            <person name="Kim J."/>
            <person name="Mondo S.J."/>
            <person name="Hofstad B.A."/>
            <person name="Robles A."/>
            <person name="Haridas S."/>
            <person name="Riley R."/>
            <person name="LaButti K."/>
            <person name="Pangilinan J."/>
            <person name="Andreopoulos W."/>
            <person name="Lipzen A."/>
            <person name="Yan J."/>
            <person name="Wang M."/>
            <person name="Ng V."/>
            <person name="Grigoriev I.V."/>
            <person name="Spatafora J.W."/>
            <person name="Magnuson J.K."/>
            <person name="Baker S.E."/>
            <person name="Pomraning K.R."/>
        </authorList>
    </citation>
    <scope>NUCLEOTIDE SEQUENCE [LARGE SCALE GENOMIC DNA]</scope>
    <source>
        <strain evidence="10 11">Phaff 52-87</strain>
    </source>
</reference>
<comment type="function">
    <text evidence="8">Catalyzes the transfer of a geranylgeranyl moiety from geranylgeranyl diphosphate to both cysteines of proteins with the C-terminal sequence -XXCC, -XCXC and -CCXX.</text>
</comment>
<gene>
    <name evidence="10" type="ORF">BZA70DRAFT_116437</name>
</gene>
<feature type="domain" description="Prenyltransferase alpha-alpha toroid" evidence="9">
    <location>
        <begin position="6"/>
        <end position="304"/>
    </location>
</feature>
<evidence type="ECO:0000256" key="8">
    <source>
        <dbReference type="RuleBase" id="RU365076"/>
    </source>
</evidence>
<proteinExistence type="inferred from homology"/>
<keyword evidence="2 8" id="KW-0637">Prenyltransferase</keyword>
<dbReference type="InterPro" id="IPR026873">
    <property type="entry name" value="Ptb1"/>
</dbReference>
<dbReference type="RefSeq" id="XP_064769896.1">
    <property type="nucleotide sequence ID" value="XM_064909462.1"/>
</dbReference>
<protein>
    <recommendedName>
        <fullName evidence="8">Geranylgeranyl transferase type-2 subunit beta</fullName>
        <ecNumber evidence="8">2.5.1.60</ecNumber>
    </recommendedName>
</protein>
<evidence type="ECO:0000313" key="11">
    <source>
        <dbReference type="Proteomes" id="UP001498771"/>
    </source>
</evidence>
<keyword evidence="5" id="KW-0677">Repeat</keyword>
<dbReference type="InterPro" id="IPR008930">
    <property type="entry name" value="Terpenoid_cyclase/PrenylTrfase"/>
</dbReference>
<dbReference type="InterPro" id="IPR001330">
    <property type="entry name" value="Prenyltrans"/>
</dbReference>
<keyword evidence="6 8" id="KW-0862">Zinc</keyword>
<keyword evidence="3 8" id="KW-0808">Transferase</keyword>
<comment type="catalytic activity">
    <reaction evidence="7 8">
        <text>geranylgeranyl diphosphate + L-cysteinyl-[protein] = S-geranylgeranyl-L-cysteinyl-[protein] + diphosphate</text>
        <dbReference type="Rhea" id="RHEA:21240"/>
        <dbReference type="Rhea" id="RHEA-COMP:10131"/>
        <dbReference type="Rhea" id="RHEA-COMP:11537"/>
        <dbReference type="ChEBI" id="CHEBI:29950"/>
        <dbReference type="ChEBI" id="CHEBI:33019"/>
        <dbReference type="ChEBI" id="CHEBI:57533"/>
        <dbReference type="ChEBI" id="CHEBI:86021"/>
        <dbReference type="EC" id="2.5.1.60"/>
    </reaction>
</comment>
<accession>A0ABR1FCI3</accession>
<dbReference type="Pfam" id="PF00432">
    <property type="entry name" value="Prenyltrans"/>
    <property type="match status" value="1"/>
</dbReference>
<dbReference type="InterPro" id="IPR045089">
    <property type="entry name" value="PGGT1B-like"/>
</dbReference>
<dbReference type="SUPFAM" id="SSF48239">
    <property type="entry name" value="Terpenoid cyclases/Protein prenyltransferases"/>
    <property type="match status" value="1"/>
</dbReference>
<name>A0ABR1FCI3_9ASCO</name>
<evidence type="ECO:0000256" key="4">
    <source>
        <dbReference type="ARBA" id="ARBA00022723"/>
    </source>
</evidence>
<keyword evidence="11" id="KW-1185">Reference proteome</keyword>
<evidence type="ECO:0000256" key="7">
    <source>
        <dbReference type="ARBA" id="ARBA00047658"/>
    </source>
</evidence>
<keyword evidence="4 8" id="KW-0479">Metal-binding</keyword>
<evidence type="ECO:0000256" key="3">
    <source>
        <dbReference type="ARBA" id="ARBA00022679"/>
    </source>
</evidence>
<dbReference type="CDD" id="cd02894">
    <property type="entry name" value="GGTase-II"/>
    <property type="match status" value="1"/>
</dbReference>
<evidence type="ECO:0000256" key="2">
    <source>
        <dbReference type="ARBA" id="ARBA00022602"/>
    </source>
</evidence>
<dbReference type="Gene3D" id="1.50.10.20">
    <property type="match status" value="1"/>
</dbReference>
<dbReference type="EC" id="2.5.1.60" evidence="8"/>